<sequence length="118" mass="14169">MMLNETEILKLLLPEVLIDYFDVTKIEEIEKALHIYFEEKNSIPKEFESCILQSKGFTPEIIVEDFPLRGRAVKLHIKRRRWTDIKSKQILQRDWTLIAKGTRMTHEFAEFLKKISRY</sequence>
<proteinExistence type="predicted"/>
<reference evidence="1" key="7">
    <citation type="journal article" date="2017" name="Sci. Rep.">
        <title>Genomic features, phylogenetic relationships, and comparative genomics of Elizabethkingia anophelis strain EM361-97 isolated in Taiwan.</title>
        <authorList>
            <person name="Lin J.N."/>
            <person name="Lai C.H."/>
            <person name="Yang C.H."/>
            <person name="Huang Y.H."/>
            <person name="Lin H.H."/>
        </authorList>
    </citation>
    <scope>NUCLEOTIDE SEQUENCE</scope>
</reference>
<evidence type="ECO:0000313" key="1">
    <source>
        <dbReference type="EMBL" id="DAC76090.1"/>
    </source>
</evidence>
<evidence type="ECO:0008006" key="2">
    <source>
        <dbReference type="Google" id="ProtNLM"/>
    </source>
</evidence>
<accession>A0A455ZH54</accession>
<reference evidence="1" key="2">
    <citation type="journal article" date="2014" name="PLoS ONE">
        <title>Insights from the genome annotation of Elizabethkingia anophelis from the malaria vector Anopheles gambiae.</title>
        <authorList>
            <person name="Kukutla P."/>
            <person name="Lindberg B.G."/>
            <person name="Pei D."/>
            <person name="Rayl M."/>
            <person name="Yu W."/>
            <person name="Steritz M."/>
            <person name="Faye I."/>
            <person name="Xu J."/>
        </authorList>
    </citation>
    <scope>NUCLEOTIDE SEQUENCE</scope>
</reference>
<reference evidence="1" key="4">
    <citation type="journal article" date="2016" name="Sci. Rep.">
        <title>Genomic epidemiology and global diversity of the emerging bacterial pathogen Elizabethkingia anophelis.</title>
        <authorList>
            <person name="Breurec S."/>
            <person name="Criscuolo A."/>
            <person name="Diancourt L."/>
            <person name="Rendueles O."/>
            <person name="Vandenbogaert M."/>
            <person name="Passet V."/>
            <person name="Caro V."/>
            <person name="Rocha E.P."/>
            <person name="Touchon M."/>
            <person name="Brisse S."/>
        </authorList>
    </citation>
    <scope>NUCLEOTIDE SEQUENCE</scope>
</reference>
<dbReference type="EMBL" id="BK010616">
    <property type="protein sequence ID" value="DAC76153.1"/>
    <property type="molecule type" value="Genomic_DNA"/>
</dbReference>
<reference evidence="1" key="6">
    <citation type="journal article" date="2017" name="Nat. Commun.">
        <title>Evolutionary dynamics and genomic features of the Elizabethkingia anophelis 2015 to 2016 Wisconsin outbreak strain.</title>
        <authorList>
            <person name="Perrin A."/>
            <person name="Larsonneur E."/>
            <person name="Nicholson A.C."/>
            <person name="Edwards D.J."/>
            <person name="Gundlach K.M."/>
            <person name="Whitney A.M."/>
            <person name="Gulvik C.A."/>
            <person name="Bell M.E."/>
            <person name="Rendueles O."/>
            <person name="Cury J."/>
            <person name="Hugon P."/>
            <person name="Clermont D."/>
            <person name="Enouf V."/>
            <person name="Loparev V."/>
            <person name="Juieng P."/>
            <person name="Monson T."/>
            <person name="Warshauer D."/>
            <person name="Elbadawi L.I."/>
            <person name="Walters M.S."/>
            <person name="Crist M.B."/>
            <person name="Noble-Wang J."/>
            <person name="Borlaug G."/>
            <person name="Rocha E.P.C."/>
            <person name="Criscuolo A."/>
            <person name="Touchon M."/>
            <person name="Davis J.P."/>
            <person name="Holt K.E."/>
            <person name="McQuiston J.R."/>
            <person name="Brisse S."/>
        </authorList>
    </citation>
    <scope>NUCLEOTIDE SEQUENCE</scope>
</reference>
<reference evidence="1" key="5">
    <citation type="journal article" date="2017" name="Genome Announc.">
        <title>Complete Circularized Genome Sequences of Four Strains of Elizabethkingia anophelis, Including Two Novel Strains Isolated from Wild-Caught Anopheles sinensis.</title>
        <authorList>
            <person name="Pei D."/>
            <person name="Nicholson A.C."/>
            <person name="Jiang J."/>
            <person name="Chen H."/>
            <person name="Whitney A.M."/>
            <person name="Villarma A."/>
            <person name="Bell M."/>
            <person name="Humrighouse B."/>
            <person name="Rowe L.A."/>
            <person name="Sheth M."/>
            <person name="Batra D."/>
            <person name="Juieng P."/>
            <person name="Loparev V.N."/>
            <person name="McQuiston J.R."/>
            <person name="Lan Y."/>
            <person name="Ma Y."/>
            <person name="Xu J."/>
        </authorList>
    </citation>
    <scope>NUCLEOTIDE SEQUENCE</scope>
</reference>
<name>A0A455ZH54_9FLAO</name>
<dbReference type="AlphaFoldDB" id="A0A455ZH54"/>
<reference evidence="1" key="8">
    <citation type="journal article" date="2018" name="J. ISSAAS">
        <title>In Silico Identification of Three Types of Integrative and Conjugative Elements (ICEs) in Elizabethkingia anophelis Strains Isolated from Around the World.</title>
        <authorList>
            <person name="Xu J."/>
            <person name="Pei D."/>
            <person name="Nicholson A."/>
            <person name="Lan Y."/>
            <person name="Xia Q."/>
        </authorList>
    </citation>
    <scope>NUCLEOTIDE SEQUENCE</scope>
</reference>
<organism evidence="1">
    <name type="scientific">Elizabethkingia anophelis</name>
    <dbReference type="NCBI Taxonomy" id="1117645"/>
    <lineage>
        <taxon>Bacteria</taxon>
        <taxon>Pseudomonadati</taxon>
        <taxon>Bacteroidota</taxon>
        <taxon>Flavobacteriia</taxon>
        <taxon>Flavobacteriales</taxon>
        <taxon>Weeksellaceae</taxon>
        <taxon>Elizabethkingia</taxon>
    </lineage>
</organism>
<dbReference type="EMBL" id="BK010615">
    <property type="protein sequence ID" value="DAC76090.1"/>
    <property type="molecule type" value="Genomic_DNA"/>
</dbReference>
<protein>
    <recommendedName>
        <fullName evidence="2">Transposase</fullName>
    </recommendedName>
</protein>
<reference evidence="1" key="1">
    <citation type="journal article" date="2014" name="Genome Biol. Evol.">
        <title>Comparative genomic analysis of malaria mosquito vector-associated novel pathogen Elizabethkingia anophelis.</title>
        <authorList>
            <person name="Teo J."/>
            <person name="Tan S.Y."/>
            <person name="Liu Y."/>
            <person name="Tay M."/>
            <person name="Ding Y."/>
            <person name="Li Y."/>
            <person name="Kjelleberg S."/>
            <person name="Givskov M."/>
            <person name="Lin R.T."/>
            <person name="Yang L."/>
        </authorList>
    </citation>
    <scope>NUCLEOTIDE SEQUENCE</scope>
</reference>
<gene>
    <name evidence="1" type="primary">ICEEaIII(13)_0422_64845_65201</name>
</gene>
<reference evidence="1" key="3">
    <citation type="journal article" date="2016" name="Genome Announc.">
        <title>Complete Genome Sequences of Four Strains from the 2015-2016 Elizabethkingia anophelis Outbreak.</title>
        <authorList>
            <person name="Nicholson A.C."/>
            <person name="Whitney A.M."/>
            <person name="Emery B.D."/>
            <person name="Bell M.E."/>
            <person name="Gartin J.T."/>
            <person name="Humrighouse B.W."/>
            <person name="Loparev V.N."/>
            <person name="Batra D."/>
            <person name="Sheth M."/>
            <person name="Rowe L.A."/>
            <person name="Juieng P."/>
            <person name="Knipe K."/>
            <person name="Gulvik C."/>
            <person name="McQuiston J.R."/>
        </authorList>
    </citation>
    <scope>NUCLEOTIDE SEQUENCE</scope>
</reference>